<gene>
    <name evidence="1" type="primary">AVEN_228817_1</name>
    <name evidence="1" type="ORF">TNCV_2788341</name>
</gene>
<keyword evidence="2" id="KW-1185">Reference proteome</keyword>
<reference evidence="1" key="1">
    <citation type="submission" date="2020-08" db="EMBL/GenBank/DDBJ databases">
        <title>Multicomponent nature underlies the extraordinary mechanical properties of spider dragline silk.</title>
        <authorList>
            <person name="Kono N."/>
            <person name="Nakamura H."/>
            <person name="Mori M."/>
            <person name="Yoshida Y."/>
            <person name="Ohtoshi R."/>
            <person name="Malay A.D."/>
            <person name="Moran D.A.P."/>
            <person name="Tomita M."/>
            <person name="Numata K."/>
            <person name="Arakawa K."/>
        </authorList>
    </citation>
    <scope>NUCLEOTIDE SEQUENCE</scope>
</reference>
<comment type="caution">
    <text evidence="1">The sequence shown here is derived from an EMBL/GenBank/DDBJ whole genome shotgun (WGS) entry which is preliminary data.</text>
</comment>
<evidence type="ECO:0000313" key="2">
    <source>
        <dbReference type="Proteomes" id="UP000887159"/>
    </source>
</evidence>
<protein>
    <submittedName>
        <fullName evidence="1">Uncharacterized protein</fullName>
    </submittedName>
</protein>
<accession>A0A8X6SMX9</accession>
<dbReference type="EMBL" id="BMAU01021340">
    <property type="protein sequence ID" value="GFY16712.1"/>
    <property type="molecule type" value="Genomic_DNA"/>
</dbReference>
<organism evidence="1 2">
    <name type="scientific">Trichonephila clavipes</name>
    <name type="common">Golden silk orbweaver</name>
    <name type="synonym">Nephila clavipes</name>
    <dbReference type="NCBI Taxonomy" id="2585209"/>
    <lineage>
        <taxon>Eukaryota</taxon>
        <taxon>Metazoa</taxon>
        <taxon>Ecdysozoa</taxon>
        <taxon>Arthropoda</taxon>
        <taxon>Chelicerata</taxon>
        <taxon>Arachnida</taxon>
        <taxon>Araneae</taxon>
        <taxon>Araneomorphae</taxon>
        <taxon>Entelegynae</taxon>
        <taxon>Araneoidea</taxon>
        <taxon>Nephilidae</taxon>
        <taxon>Trichonephila</taxon>
    </lineage>
</organism>
<sequence length="197" mass="22264">MALKSWGALPGLYSYLTYFPLSAQDLLLTTMKKSTDQWISCHADFIPNETAETLSKMPNFDKVIRMNRTLENVEIMGQRPEDLIAGCSIRADIFSPCTNILTVPVVNNNGYPNNCVAIETLWGQPDGQEQILPVTGQISLYLTLKPEEYIDYYDLVLAHVFMHERHSLGNPIKEGITLEAGKSYDIFVNKVRLLIIH</sequence>
<dbReference type="Proteomes" id="UP000887159">
    <property type="component" value="Unassembled WGS sequence"/>
</dbReference>
<evidence type="ECO:0000313" key="1">
    <source>
        <dbReference type="EMBL" id="GFY16712.1"/>
    </source>
</evidence>
<name>A0A8X6SMX9_TRICX</name>
<proteinExistence type="predicted"/>
<dbReference type="AlphaFoldDB" id="A0A8X6SMX9"/>